<dbReference type="SUPFAM" id="SSF51306">
    <property type="entry name" value="LexA/Signal peptidase"/>
    <property type="match status" value="1"/>
</dbReference>
<gene>
    <name evidence="2" type="ORF">HNQ97_002558</name>
</gene>
<accession>A0ABR6C745</accession>
<reference evidence="2 3" key="1">
    <citation type="submission" date="2020-08" db="EMBL/GenBank/DDBJ databases">
        <title>Genomic Encyclopedia of Type Strains, Phase IV (KMG-IV): sequencing the most valuable type-strain genomes for metagenomic binning, comparative biology and taxonomic classification.</title>
        <authorList>
            <person name="Goeker M."/>
        </authorList>
    </citation>
    <scope>NUCLEOTIDE SEQUENCE [LARGE SCALE GENOMIC DNA]</scope>
    <source>
        <strain evidence="2 3">DSM 17455</strain>
    </source>
</reference>
<organism evidence="2 3">
    <name type="scientific">Aminobacter ciceronei</name>
    <dbReference type="NCBI Taxonomy" id="150723"/>
    <lineage>
        <taxon>Bacteria</taxon>
        <taxon>Pseudomonadati</taxon>
        <taxon>Pseudomonadota</taxon>
        <taxon>Alphaproteobacteria</taxon>
        <taxon>Hyphomicrobiales</taxon>
        <taxon>Phyllobacteriaceae</taxon>
        <taxon>Aminobacter</taxon>
    </lineage>
</organism>
<dbReference type="EMBL" id="JACJHZ010000010">
    <property type="protein sequence ID" value="MBA9020556.1"/>
    <property type="molecule type" value="Genomic_DNA"/>
</dbReference>
<proteinExistence type="predicted"/>
<dbReference type="Proteomes" id="UP000587524">
    <property type="component" value="Unassembled WGS sequence"/>
</dbReference>
<name>A0ABR6C745_9HYPH</name>
<comment type="caution">
    <text evidence="2">The sequence shown here is derived from an EMBL/GenBank/DDBJ whole genome shotgun (WGS) entry which is preliminary data.</text>
</comment>
<keyword evidence="3" id="KW-1185">Reference proteome</keyword>
<evidence type="ECO:0000313" key="2">
    <source>
        <dbReference type="EMBL" id="MBA9020556.1"/>
    </source>
</evidence>
<feature type="region of interest" description="Disordered" evidence="1">
    <location>
        <begin position="160"/>
        <end position="201"/>
    </location>
</feature>
<feature type="region of interest" description="Disordered" evidence="1">
    <location>
        <begin position="96"/>
        <end position="119"/>
    </location>
</feature>
<dbReference type="InterPro" id="IPR039418">
    <property type="entry name" value="LexA-like"/>
</dbReference>
<evidence type="ECO:0000256" key="1">
    <source>
        <dbReference type="SAM" id="MobiDB-lite"/>
    </source>
</evidence>
<dbReference type="RefSeq" id="WP_182574196.1">
    <property type="nucleotide sequence ID" value="NZ_JACJHY010000010.1"/>
</dbReference>
<dbReference type="Gene3D" id="2.10.109.10">
    <property type="entry name" value="Umud Fragment, subunit A"/>
    <property type="match status" value="1"/>
</dbReference>
<dbReference type="CDD" id="cd06529">
    <property type="entry name" value="S24_LexA-like"/>
    <property type="match status" value="1"/>
</dbReference>
<feature type="compositionally biased region" description="Acidic residues" evidence="1">
    <location>
        <begin position="181"/>
        <end position="196"/>
    </location>
</feature>
<protein>
    <submittedName>
        <fullName evidence="2">Uncharacterized protein</fullName>
    </submittedName>
</protein>
<sequence length="439" mass="48000">MTLHTNGGHDAPDFMPKLQVDGGFVFVTCKEGHRLSISATIECLIDMLDTMEPDPDLEDNSDDEPWLGWPNAAQPACGDMSQDSDREADWADAEPTLGATENHPRPLGHGRSKDGAQNGWSTGIAVVADGENEPCLAAAESHPSSREFIACGVQQPRSGAVYHDRSHNQEQWAKGDASGDDREDDDEREPDQDDEYSLGWGDGSQAVLQARDEYEASLGFVGIGTGWRAGEDDNDTEACQLGDNELEADPAESGVGDEDGLYWMSSETLSERGARSDVRNPAVLPEFFPDRFSMVGAGSCCEPLIADGSRLFVDRQQSLKPGGFVVVFRDPAKVSSGDHVMKVKRLVSQTEDAYVVEMLNPPTRITYQRKDVLAVWHCEVAPADYVPGPVVTDGEMLAKRAAEMRRQAQKLTYAERAHRMPDGTIMRTFVASNDVKVIH</sequence>
<dbReference type="InterPro" id="IPR036286">
    <property type="entry name" value="LexA/Signal_pep-like_sf"/>
</dbReference>
<evidence type="ECO:0000313" key="3">
    <source>
        <dbReference type="Proteomes" id="UP000587524"/>
    </source>
</evidence>